<reference evidence="9 10" key="1">
    <citation type="submission" date="2017-04" db="EMBL/GenBank/DDBJ databases">
        <title>Genome sequencing of [Candida] sorbophila.</title>
        <authorList>
            <person name="Ahn J.O."/>
        </authorList>
    </citation>
    <scope>NUCLEOTIDE SEQUENCE [LARGE SCALE GENOMIC DNA]</scope>
    <source>
        <strain evidence="9 10">DS02</strain>
    </source>
</reference>
<dbReference type="OrthoDB" id="20086at2759"/>
<dbReference type="RefSeq" id="XP_024664981.1">
    <property type="nucleotide sequence ID" value="XM_024809213.1"/>
</dbReference>
<comment type="caution">
    <text evidence="9">The sequence shown here is derived from an EMBL/GenBank/DDBJ whole genome shotgun (WGS) entry which is preliminary data.</text>
</comment>
<dbReference type="InterPro" id="IPR038881">
    <property type="entry name" value="Yae1-like"/>
</dbReference>
<evidence type="ECO:0000313" key="9">
    <source>
        <dbReference type="EMBL" id="PRT55036.1"/>
    </source>
</evidence>
<dbReference type="STRING" id="45607.A0A2T0FJ86"/>
<protein>
    <recommendedName>
        <fullName evidence="5">Protein YAE1</fullName>
    </recommendedName>
    <alternativeName>
        <fullName evidence="4">Protein yae1</fullName>
    </alternativeName>
</protein>
<keyword evidence="10" id="KW-1185">Reference proteome</keyword>
<gene>
    <name evidence="9" type="ORF">B9G98_02656</name>
</gene>
<evidence type="ECO:0000256" key="5">
    <source>
        <dbReference type="ARBA" id="ARBA00018400"/>
    </source>
</evidence>
<accession>A0A2T0FJ86</accession>
<evidence type="ECO:0000313" key="10">
    <source>
        <dbReference type="Proteomes" id="UP000238350"/>
    </source>
</evidence>
<sequence>MDVWGDEEPGQLAKIKRDHTNAGYLDGITRSKEQSLQGGFDEGYPEGAAMGLEVGRIIGYFQGQGLRDIEKKAFDELSEASLFNSQYYNADATPNFQGTHPLIKKWQDRVQSFNV</sequence>
<dbReference type="Pfam" id="PF09811">
    <property type="entry name" value="Yae1_N"/>
    <property type="match status" value="1"/>
</dbReference>
<comment type="similarity">
    <text evidence="3">Belongs to the YAE1 family.</text>
</comment>
<dbReference type="PANTHER" id="PTHR18829">
    <property type="entry name" value="PROTEIN YAE1 HOMOLOG"/>
    <property type="match status" value="1"/>
</dbReference>
<dbReference type="PANTHER" id="PTHR18829:SF0">
    <property type="entry name" value="PROTEIN YAE1 HOMOLOG"/>
    <property type="match status" value="1"/>
</dbReference>
<dbReference type="InterPro" id="IPR019191">
    <property type="entry name" value="Essential_protein_Yae1_N"/>
</dbReference>
<evidence type="ECO:0000256" key="1">
    <source>
        <dbReference type="ARBA" id="ARBA00004123"/>
    </source>
</evidence>
<evidence type="ECO:0000259" key="8">
    <source>
        <dbReference type="Pfam" id="PF09811"/>
    </source>
</evidence>
<evidence type="ECO:0000256" key="3">
    <source>
        <dbReference type="ARBA" id="ARBA00007096"/>
    </source>
</evidence>
<evidence type="ECO:0000256" key="7">
    <source>
        <dbReference type="ARBA" id="ARBA00023242"/>
    </source>
</evidence>
<dbReference type="GeneID" id="36516404"/>
<dbReference type="GO" id="GO:0005737">
    <property type="term" value="C:cytoplasm"/>
    <property type="evidence" value="ECO:0007669"/>
    <property type="project" value="UniProtKB-SubCell"/>
</dbReference>
<comment type="subcellular location">
    <subcellularLocation>
        <location evidence="2">Cytoplasm</location>
    </subcellularLocation>
    <subcellularLocation>
        <location evidence="1">Nucleus</location>
    </subcellularLocation>
</comment>
<dbReference type="AlphaFoldDB" id="A0A2T0FJ86"/>
<evidence type="ECO:0000256" key="4">
    <source>
        <dbReference type="ARBA" id="ARBA00017286"/>
    </source>
</evidence>
<evidence type="ECO:0000256" key="2">
    <source>
        <dbReference type="ARBA" id="ARBA00004496"/>
    </source>
</evidence>
<feature type="domain" description="Essential protein Yae1 N-terminal" evidence="8">
    <location>
        <begin position="23"/>
        <end position="59"/>
    </location>
</feature>
<dbReference type="GO" id="GO:0005634">
    <property type="term" value="C:nucleus"/>
    <property type="evidence" value="ECO:0007669"/>
    <property type="project" value="UniProtKB-SubCell"/>
</dbReference>
<evidence type="ECO:0000256" key="6">
    <source>
        <dbReference type="ARBA" id="ARBA00022490"/>
    </source>
</evidence>
<keyword evidence="7" id="KW-0539">Nucleus</keyword>
<dbReference type="EMBL" id="NDIQ01000021">
    <property type="protein sequence ID" value="PRT55036.1"/>
    <property type="molecule type" value="Genomic_DNA"/>
</dbReference>
<keyword evidence="6" id="KW-0963">Cytoplasm</keyword>
<proteinExistence type="inferred from homology"/>
<name>A0A2T0FJ86_9ASCO</name>
<organism evidence="9 10">
    <name type="scientific">Wickerhamiella sorbophila</name>
    <dbReference type="NCBI Taxonomy" id="45607"/>
    <lineage>
        <taxon>Eukaryota</taxon>
        <taxon>Fungi</taxon>
        <taxon>Dikarya</taxon>
        <taxon>Ascomycota</taxon>
        <taxon>Saccharomycotina</taxon>
        <taxon>Dipodascomycetes</taxon>
        <taxon>Dipodascales</taxon>
        <taxon>Trichomonascaceae</taxon>
        <taxon>Wickerhamiella</taxon>
    </lineage>
</organism>
<dbReference type="Proteomes" id="UP000238350">
    <property type="component" value="Unassembled WGS sequence"/>
</dbReference>